<protein>
    <submittedName>
        <fullName evidence="1">Uncharacterized protein</fullName>
    </submittedName>
</protein>
<name>A0ACD5W305_AVESA</name>
<organism evidence="1 2">
    <name type="scientific">Avena sativa</name>
    <name type="common">Oat</name>
    <dbReference type="NCBI Taxonomy" id="4498"/>
    <lineage>
        <taxon>Eukaryota</taxon>
        <taxon>Viridiplantae</taxon>
        <taxon>Streptophyta</taxon>
        <taxon>Embryophyta</taxon>
        <taxon>Tracheophyta</taxon>
        <taxon>Spermatophyta</taxon>
        <taxon>Magnoliopsida</taxon>
        <taxon>Liliopsida</taxon>
        <taxon>Poales</taxon>
        <taxon>Poaceae</taxon>
        <taxon>BOP clade</taxon>
        <taxon>Pooideae</taxon>
        <taxon>Poodae</taxon>
        <taxon>Poeae</taxon>
        <taxon>Poeae Chloroplast Group 1 (Aveneae type)</taxon>
        <taxon>Aveninae</taxon>
        <taxon>Avena</taxon>
    </lineage>
</organism>
<dbReference type="Proteomes" id="UP001732700">
    <property type="component" value="Chromosome 3D"/>
</dbReference>
<reference evidence="1" key="1">
    <citation type="submission" date="2021-05" db="EMBL/GenBank/DDBJ databases">
        <authorList>
            <person name="Scholz U."/>
            <person name="Mascher M."/>
            <person name="Fiebig A."/>
        </authorList>
    </citation>
    <scope>NUCLEOTIDE SEQUENCE [LARGE SCALE GENOMIC DNA]</scope>
</reference>
<dbReference type="EnsemblPlants" id="AVESA.00010b.r2.3DG0560240.1">
    <property type="protein sequence ID" value="AVESA.00010b.r2.3DG0560240.1.CDS"/>
    <property type="gene ID" value="AVESA.00010b.r2.3DG0560240"/>
</dbReference>
<evidence type="ECO:0000313" key="1">
    <source>
        <dbReference type="EnsemblPlants" id="AVESA.00010b.r2.3DG0560240.1.CDS"/>
    </source>
</evidence>
<evidence type="ECO:0000313" key="2">
    <source>
        <dbReference type="Proteomes" id="UP001732700"/>
    </source>
</evidence>
<reference evidence="1" key="2">
    <citation type="submission" date="2025-09" db="UniProtKB">
        <authorList>
            <consortium name="EnsemblPlants"/>
        </authorList>
    </citation>
    <scope>IDENTIFICATION</scope>
</reference>
<accession>A0ACD5W305</accession>
<keyword evidence="2" id="KW-1185">Reference proteome</keyword>
<proteinExistence type="predicted"/>
<sequence length="190" mass="19810">MAATVEDGGGKTAPTPPPPAKPLCGELVLRLLLFAVSLSALVVLVTAKQTEVVPVVLAPQLVFAPVAAQFKDSPALIYLLVALCATTLYSLLTAGSSVKSRGSSCAKRVFVLILLDVVYAGIMASATGAAGAVAWVGLKGNDHTRWNKICNVYDKFCRHIGSATALGLVASILLVLLAGLNAYSLYRRSR</sequence>